<name>A0ABD1F4U2_HYPHA</name>
<dbReference type="PANTHER" id="PTHR46131:SF1">
    <property type="entry name" value="SD08549P"/>
    <property type="match status" value="1"/>
</dbReference>
<accession>A0ABD1F4U2</accession>
<evidence type="ECO:0000313" key="13">
    <source>
        <dbReference type="Proteomes" id="UP001566132"/>
    </source>
</evidence>
<dbReference type="Pfam" id="PF00153">
    <property type="entry name" value="Mito_carr"/>
    <property type="match status" value="2"/>
</dbReference>
<evidence type="ECO:0000256" key="5">
    <source>
        <dbReference type="ARBA" id="ARBA00022737"/>
    </source>
</evidence>
<evidence type="ECO:0000256" key="3">
    <source>
        <dbReference type="ARBA" id="ARBA00022448"/>
    </source>
</evidence>
<evidence type="ECO:0000256" key="2">
    <source>
        <dbReference type="ARBA" id="ARBA00006375"/>
    </source>
</evidence>
<gene>
    <name evidence="12" type="ORF">ABEB36_002072</name>
</gene>
<dbReference type="Proteomes" id="UP001566132">
    <property type="component" value="Unassembled WGS sequence"/>
</dbReference>
<evidence type="ECO:0000313" key="12">
    <source>
        <dbReference type="EMBL" id="KAL1512488.1"/>
    </source>
</evidence>
<dbReference type="InterPro" id="IPR018108">
    <property type="entry name" value="MCP_transmembrane"/>
</dbReference>
<dbReference type="Gene3D" id="1.50.40.10">
    <property type="entry name" value="Mitochondrial carrier domain"/>
    <property type="match status" value="1"/>
</dbReference>
<proteinExistence type="inferred from homology"/>
<keyword evidence="5" id="KW-0677">Repeat</keyword>
<evidence type="ECO:0000256" key="11">
    <source>
        <dbReference type="RuleBase" id="RU000488"/>
    </source>
</evidence>
<dbReference type="InterPro" id="IPR023395">
    <property type="entry name" value="MCP_dom_sf"/>
</dbReference>
<keyword evidence="4 10" id="KW-0812">Transmembrane</keyword>
<keyword evidence="6" id="KW-0999">Mitochondrion inner membrane</keyword>
<evidence type="ECO:0000256" key="7">
    <source>
        <dbReference type="ARBA" id="ARBA00022989"/>
    </source>
</evidence>
<dbReference type="PROSITE" id="PS50920">
    <property type="entry name" value="SOLCAR"/>
    <property type="match status" value="2"/>
</dbReference>
<reference evidence="12 13" key="1">
    <citation type="submission" date="2024-05" db="EMBL/GenBank/DDBJ databases">
        <title>Genetic variation in Jamaican populations of the coffee berry borer (Hypothenemus hampei).</title>
        <authorList>
            <person name="Errbii M."/>
            <person name="Myrie A."/>
        </authorList>
    </citation>
    <scope>NUCLEOTIDE SEQUENCE [LARGE SCALE GENOMIC DNA]</scope>
    <source>
        <strain evidence="12">JA-Hopewell-2020-01-JO</strain>
        <tissue evidence="12">Whole body</tissue>
    </source>
</reference>
<keyword evidence="3 11" id="KW-0813">Transport</keyword>
<evidence type="ECO:0008006" key="14">
    <source>
        <dbReference type="Google" id="ProtNLM"/>
    </source>
</evidence>
<keyword evidence="8" id="KW-0496">Mitochondrion</keyword>
<evidence type="ECO:0000256" key="1">
    <source>
        <dbReference type="ARBA" id="ARBA00004448"/>
    </source>
</evidence>
<feature type="repeat" description="Solcar" evidence="10">
    <location>
        <begin position="90"/>
        <end position="175"/>
    </location>
</feature>
<dbReference type="GO" id="GO:0005743">
    <property type="term" value="C:mitochondrial inner membrane"/>
    <property type="evidence" value="ECO:0007669"/>
    <property type="project" value="UniProtKB-SubCell"/>
</dbReference>
<evidence type="ECO:0000256" key="9">
    <source>
        <dbReference type="ARBA" id="ARBA00023136"/>
    </source>
</evidence>
<dbReference type="PANTHER" id="PTHR46131">
    <property type="entry name" value="SD08549P"/>
    <property type="match status" value="1"/>
</dbReference>
<comment type="caution">
    <text evidence="12">The sequence shown here is derived from an EMBL/GenBank/DDBJ whole genome shotgun (WGS) entry which is preliminary data.</text>
</comment>
<sequence length="273" mass="31556">MSQNDHKTKNTISPVRVEFLAGLGSAIVTVSITYPVTKLIYRQIIDNENEGPKILYRGSLPPMFQRCIAQSSMFGIYRTVKMPLESLHMNEYMEKISACILAGTFESLFMPLERIQMLLVASNYNKRFRNMFHVVKVMANDYGLKEFYRGYSIVLFRNISSNSCFFIAKEEIHKRVELSEISLKRNFQHFIFGSALGSFMTLLFYPVKVVKVNVHKQLGGRFSTVKEVFKEVYQKNGGGIRNFYKGAFINWGRALFSWGITNSSYEYIKRQIS</sequence>
<dbReference type="EMBL" id="JBDJPC010000002">
    <property type="protein sequence ID" value="KAL1512488.1"/>
    <property type="molecule type" value="Genomic_DNA"/>
</dbReference>
<keyword evidence="13" id="KW-1185">Reference proteome</keyword>
<evidence type="ECO:0000256" key="6">
    <source>
        <dbReference type="ARBA" id="ARBA00022792"/>
    </source>
</evidence>
<dbReference type="SUPFAM" id="SSF103506">
    <property type="entry name" value="Mitochondrial carrier"/>
    <property type="match status" value="1"/>
</dbReference>
<organism evidence="12 13">
    <name type="scientific">Hypothenemus hampei</name>
    <name type="common">Coffee berry borer</name>
    <dbReference type="NCBI Taxonomy" id="57062"/>
    <lineage>
        <taxon>Eukaryota</taxon>
        <taxon>Metazoa</taxon>
        <taxon>Ecdysozoa</taxon>
        <taxon>Arthropoda</taxon>
        <taxon>Hexapoda</taxon>
        <taxon>Insecta</taxon>
        <taxon>Pterygota</taxon>
        <taxon>Neoptera</taxon>
        <taxon>Endopterygota</taxon>
        <taxon>Coleoptera</taxon>
        <taxon>Polyphaga</taxon>
        <taxon>Cucujiformia</taxon>
        <taxon>Curculionidae</taxon>
        <taxon>Scolytinae</taxon>
        <taxon>Hypothenemus</taxon>
    </lineage>
</organism>
<protein>
    <recommendedName>
        <fullName evidence="14">Mitochondrial carrier protein</fullName>
    </recommendedName>
</protein>
<dbReference type="InterPro" id="IPR052465">
    <property type="entry name" value="Mito_NAD+_Carrier"/>
</dbReference>
<keyword evidence="7" id="KW-1133">Transmembrane helix</keyword>
<feature type="repeat" description="Solcar" evidence="10">
    <location>
        <begin position="184"/>
        <end position="271"/>
    </location>
</feature>
<keyword evidence="9 10" id="KW-0472">Membrane</keyword>
<evidence type="ECO:0000256" key="8">
    <source>
        <dbReference type="ARBA" id="ARBA00023128"/>
    </source>
</evidence>
<evidence type="ECO:0000256" key="4">
    <source>
        <dbReference type="ARBA" id="ARBA00022692"/>
    </source>
</evidence>
<dbReference type="AlphaFoldDB" id="A0ABD1F4U2"/>
<comment type="similarity">
    <text evidence="2 11">Belongs to the mitochondrial carrier (TC 2.A.29) family.</text>
</comment>
<comment type="subcellular location">
    <subcellularLocation>
        <location evidence="1">Mitochondrion inner membrane</location>
        <topology evidence="1">Multi-pass membrane protein</topology>
    </subcellularLocation>
</comment>
<evidence type="ECO:0000256" key="10">
    <source>
        <dbReference type="PROSITE-ProRule" id="PRU00282"/>
    </source>
</evidence>